<feature type="transmembrane region" description="Helical" evidence="8">
    <location>
        <begin position="280"/>
        <end position="303"/>
    </location>
</feature>
<comment type="subcellular location">
    <subcellularLocation>
        <location evidence="1">Cell membrane</location>
        <topology evidence="1">Multi-pass membrane protein</topology>
    </subcellularLocation>
</comment>
<dbReference type="PANTHER" id="PTHR36838:SF4">
    <property type="entry name" value="AUXIN EFFLUX CARRIER FAMILY PROTEIN"/>
    <property type="match status" value="1"/>
</dbReference>
<comment type="similarity">
    <text evidence="2">Belongs to the auxin efflux carrier (TC 2.A.69) family.</text>
</comment>
<evidence type="ECO:0000256" key="2">
    <source>
        <dbReference type="ARBA" id="ARBA00010145"/>
    </source>
</evidence>
<keyword evidence="3" id="KW-0813">Transport</keyword>
<keyword evidence="6 8" id="KW-1133">Transmembrane helix</keyword>
<name>A0A0X3VQD6_9ACTN</name>
<dbReference type="EMBL" id="LLZG01000002">
    <property type="protein sequence ID" value="KUL46784.1"/>
    <property type="molecule type" value="Genomic_DNA"/>
</dbReference>
<feature type="transmembrane region" description="Helical" evidence="8">
    <location>
        <begin position="162"/>
        <end position="180"/>
    </location>
</feature>
<evidence type="ECO:0000256" key="8">
    <source>
        <dbReference type="SAM" id="Phobius"/>
    </source>
</evidence>
<organism evidence="9 10">
    <name type="scientific">Streptomyces regalis</name>
    <dbReference type="NCBI Taxonomy" id="68262"/>
    <lineage>
        <taxon>Bacteria</taxon>
        <taxon>Bacillati</taxon>
        <taxon>Actinomycetota</taxon>
        <taxon>Actinomycetes</taxon>
        <taxon>Kitasatosporales</taxon>
        <taxon>Streptomycetaceae</taxon>
        <taxon>Streptomyces</taxon>
    </lineage>
</organism>
<dbReference type="PANTHER" id="PTHR36838">
    <property type="entry name" value="AUXIN EFFLUX CARRIER FAMILY PROTEIN"/>
    <property type="match status" value="1"/>
</dbReference>
<feature type="transmembrane region" description="Helical" evidence="8">
    <location>
        <begin position="192"/>
        <end position="215"/>
    </location>
</feature>
<evidence type="ECO:0000256" key="7">
    <source>
        <dbReference type="ARBA" id="ARBA00023136"/>
    </source>
</evidence>
<dbReference type="GO" id="GO:0005886">
    <property type="term" value="C:plasma membrane"/>
    <property type="evidence" value="ECO:0007669"/>
    <property type="project" value="UniProtKB-SubCell"/>
</dbReference>
<keyword evidence="10" id="KW-1185">Reference proteome</keyword>
<feature type="transmembrane region" description="Helical" evidence="8">
    <location>
        <begin position="132"/>
        <end position="150"/>
    </location>
</feature>
<evidence type="ECO:0000256" key="5">
    <source>
        <dbReference type="ARBA" id="ARBA00022692"/>
    </source>
</evidence>
<feature type="transmembrane region" description="Helical" evidence="8">
    <location>
        <begin position="63"/>
        <end position="84"/>
    </location>
</feature>
<keyword evidence="5 8" id="KW-0812">Transmembrane</keyword>
<dbReference type="GO" id="GO:0055085">
    <property type="term" value="P:transmembrane transport"/>
    <property type="evidence" value="ECO:0007669"/>
    <property type="project" value="InterPro"/>
</dbReference>
<comment type="caution">
    <text evidence="9">The sequence shown here is derived from an EMBL/GenBank/DDBJ whole genome shotgun (WGS) entry which is preliminary data.</text>
</comment>
<gene>
    <name evidence="9" type="ORF">ADL12_01800</name>
</gene>
<evidence type="ECO:0000256" key="6">
    <source>
        <dbReference type="ARBA" id="ARBA00022989"/>
    </source>
</evidence>
<evidence type="ECO:0000313" key="9">
    <source>
        <dbReference type="EMBL" id="KUL46784.1"/>
    </source>
</evidence>
<dbReference type="RefSeq" id="WP_062697684.1">
    <property type="nucleotide sequence ID" value="NZ_LLZG01000002.1"/>
</dbReference>
<proteinExistence type="inferred from homology"/>
<sequence length="305" mass="31285">MIALTVRALVPIVLLIALGYALKRSVITDEGFWSEAERLSYRVLLPALFLHSLATADTDDLPAGALAGVLITATVAVAALVIACKPLMRLDGDAFTSVFQGSIRFNNYIGVTIAAGLFGTKGVAFAAVCNAAIVPTVNVLCVLVFARFGTARLHFAGIVKQLVTNPLILACIGGILLQTLDLSVPPGIEPALQALGAASMPLGLLCIGAALRFGAARSWVAPILTSSSVKFALMPAATFLAAQLFGLGSHALIIAVLFQALPTASSSYIMARQLGGDAPLMAGITATQTVLGIAAVPLVVALVPA</sequence>
<feature type="transmembrane region" description="Helical" evidence="8">
    <location>
        <begin position="236"/>
        <end position="260"/>
    </location>
</feature>
<evidence type="ECO:0000256" key="4">
    <source>
        <dbReference type="ARBA" id="ARBA00022475"/>
    </source>
</evidence>
<evidence type="ECO:0000256" key="3">
    <source>
        <dbReference type="ARBA" id="ARBA00022448"/>
    </source>
</evidence>
<dbReference type="AlphaFoldDB" id="A0A0X3VQD6"/>
<feature type="transmembrane region" description="Helical" evidence="8">
    <location>
        <begin position="105"/>
        <end position="126"/>
    </location>
</feature>
<dbReference type="InterPro" id="IPR004776">
    <property type="entry name" value="Mem_transp_PIN-like"/>
</dbReference>
<accession>A0A0X3VQD6</accession>
<dbReference type="Gene3D" id="1.20.1530.20">
    <property type="match status" value="1"/>
</dbReference>
<keyword evidence="4" id="KW-1003">Cell membrane</keyword>
<evidence type="ECO:0000313" key="10">
    <source>
        <dbReference type="Proteomes" id="UP000053923"/>
    </source>
</evidence>
<dbReference type="Pfam" id="PF03547">
    <property type="entry name" value="Mem_trans"/>
    <property type="match status" value="1"/>
</dbReference>
<dbReference type="Proteomes" id="UP000053923">
    <property type="component" value="Unassembled WGS sequence"/>
</dbReference>
<keyword evidence="7 8" id="KW-0472">Membrane</keyword>
<dbReference type="InterPro" id="IPR038770">
    <property type="entry name" value="Na+/solute_symporter_sf"/>
</dbReference>
<evidence type="ECO:0000256" key="1">
    <source>
        <dbReference type="ARBA" id="ARBA00004651"/>
    </source>
</evidence>
<protein>
    <submittedName>
        <fullName evidence="9">Transporter</fullName>
    </submittedName>
</protein>
<reference evidence="10" key="1">
    <citation type="submission" date="2015-10" db="EMBL/GenBank/DDBJ databases">
        <authorList>
            <person name="Ju K.-S."/>
            <person name="Doroghazi J.R."/>
            <person name="Metcalf W.W."/>
        </authorList>
    </citation>
    <scope>NUCLEOTIDE SEQUENCE [LARGE SCALE GENOMIC DNA]</scope>
    <source>
        <strain evidence="10">NRRL 3151</strain>
    </source>
</reference>